<dbReference type="FunFam" id="1.10.8.140:FF:000006">
    <property type="entry name" value="programmed cell death protein 5-like"/>
    <property type="match status" value="1"/>
</dbReference>
<evidence type="ECO:0000256" key="1">
    <source>
        <dbReference type="ARBA" id="ARBA00010490"/>
    </source>
</evidence>
<feature type="region of interest" description="Disordered" evidence="2">
    <location>
        <begin position="1"/>
        <end position="31"/>
    </location>
</feature>
<proteinExistence type="inferred from homology"/>
<dbReference type="Proteomes" id="UP000001554">
    <property type="component" value="Chromosome 6"/>
</dbReference>
<dbReference type="GeneID" id="118418573"/>
<reference evidence="4" key="2">
    <citation type="submission" date="2025-08" db="UniProtKB">
        <authorList>
            <consortium name="RefSeq"/>
        </authorList>
    </citation>
    <scope>IDENTIFICATION</scope>
    <source>
        <strain evidence="4">S238N-H82</strain>
        <tissue evidence="4">Testes</tissue>
    </source>
</reference>
<protein>
    <submittedName>
        <fullName evidence="4">Programmed cell death protein 5-like isoform X1</fullName>
    </submittedName>
</protein>
<dbReference type="OrthoDB" id="10252486at2759"/>
<sequence length="180" mass="19984">MHTSASGCKLTEPDVLQDPPTTKGQQKFTKMADPELEEIRARRMAEMQQQMGQTGQNLPFQLPPGVDSGAGYPGAYQQGGGEQKAEQQARQEELKNTILAGILDQAARSRLNNLKLVKPEKAAMVENMLIQMAQSGQVQGKIGEDHLKTILERVSEQTKPVGKVKFQRRKVFDDDSDDDY</sequence>
<dbReference type="Pfam" id="PF01984">
    <property type="entry name" value="dsDNA_bind"/>
    <property type="match status" value="1"/>
</dbReference>
<dbReference type="GO" id="GO:0003677">
    <property type="term" value="F:DNA binding"/>
    <property type="evidence" value="ECO:0007669"/>
    <property type="project" value="InterPro"/>
</dbReference>
<dbReference type="PANTHER" id="PTHR10840:SF0">
    <property type="entry name" value="PROGRAMMED CELL DEATH PROTEIN 5"/>
    <property type="match status" value="1"/>
</dbReference>
<keyword evidence="3" id="KW-1185">Reference proteome</keyword>
<dbReference type="SUPFAM" id="SSF46950">
    <property type="entry name" value="Double-stranded DNA-binding domain"/>
    <property type="match status" value="1"/>
</dbReference>
<evidence type="ECO:0000313" key="4">
    <source>
        <dbReference type="RefSeq" id="XP_035680458.1"/>
    </source>
</evidence>
<dbReference type="InterPro" id="IPR002836">
    <property type="entry name" value="PDCD5-like"/>
</dbReference>
<feature type="region of interest" description="Disordered" evidence="2">
    <location>
        <begin position="46"/>
        <end position="91"/>
    </location>
</feature>
<dbReference type="InterPro" id="IPR036883">
    <property type="entry name" value="PDCD5-like_sf"/>
</dbReference>
<dbReference type="PANTHER" id="PTHR10840">
    <property type="entry name" value="PROGRAMMED CELL DEATH PROTEIN 5"/>
    <property type="match status" value="1"/>
</dbReference>
<feature type="compositionally biased region" description="Polar residues" evidence="2">
    <location>
        <begin position="47"/>
        <end position="59"/>
    </location>
</feature>
<gene>
    <name evidence="4" type="primary">LOC118418573</name>
</gene>
<evidence type="ECO:0000256" key="2">
    <source>
        <dbReference type="SAM" id="MobiDB-lite"/>
    </source>
</evidence>
<dbReference type="GO" id="GO:0005634">
    <property type="term" value="C:nucleus"/>
    <property type="evidence" value="ECO:0000318"/>
    <property type="project" value="GO_Central"/>
</dbReference>
<dbReference type="KEGG" id="bfo:118418573"/>
<dbReference type="OMA" id="IVIQMAT"/>
<dbReference type="GO" id="GO:0005829">
    <property type="term" value="C:cytosol"/>
    <property type="evidence" value="ECO:0000318"/>
    <property type="project" value="GO_Central"/>
</dbReference>
<accession>A0A9J7LCP5</accession>
<dbReference type="AlphaFoldDB" id="A0A9J7LCP5"/>
<name>A0A9J7LCP5_BRAFL</name>
<evidence type="ECO:0000313" key="3">
    <source>
        <dbReference type="Proteomes" id="UP000001554"/>
    </source>
</evidence>
<feature type="compositionally biased region" description="Polar residues" evidence="2">
    <location>
        <begin position="19"/>
        <end position="28"/>
    </location>
</feature>
<reference evidence="3" key="1">
    <citation type="journal article" date="2020" name="Nat. Ecol. Evol.">
        <title>Deeply conserved synteny resolves early events in vertebrate evolution.</title>
        <authorList>
            <person name="Simakov O."/>
            <person name="Marletaz F."/>
            <person name="Yue J.X."/>
            <person name="O'Connell B."/>
            <person name="Jenkins J."/>
            <person name="Brandt A."/>
            <person name="Calef R."/>
            <person name="Tung C.H."/>
            <person name="Huang T.K."/>
            <person name="Schmutz J."/>
            <person name="Satoh N."/>
            <person name="Yu J.K."/>
            <person name="Putnam N.H."/>
            <person name="Green R.E."/>
            <person name="Rokhsar D.S."/>
        </authorList>
    </citation>
    <scope>NUCLEOTIDE SEQUENCE [LARGE SCALE GENOMIC DNA]</scope>
    <source>
        <strain evidence="3">S238N-H82</strain>
    </source>
</reference>
<organism evidence="3 4">
    <name type="scientific">Branchiostoma floridae</name>
    <name type="common">Florida lancelet</name>
    <name type="synonym">Amphioxus</name>
    <dbReference type="NCBI Taxonomy" id="7739"/>
    <lineage>
        <taxon>Eukaryota</taxon>
        <taxon>Metazoa</taxon>
        <taxon>Chordata</taxon>
        <taxon>Cephalochordata</taxon>
        <taxon>Leptocardii</taxon>
        <taxon>Amphioxiformes</taxon>
        <taxon>Branchiostomatidae</taxon>
        <taxon>Branchiostoma</taxon>
    </lineage>
</organism>
<dbReference type="RefSeq" id="XP_035680458.1">
    <property type="nucleotide sequence ID" value="XM_035824565.1"/>
</dbReference>
<comment type="similarity">
    <text evidence="1">Belongs to the PDCD5 family.</text>
</comment>
<dbReference type="Gene3D" id="1.10.8.140">
    <property type="entry name" value="PDCD5-like"/>
    <property type="match status" value="1"/>
</dbReference>